<dbReference type="AlphaFoldDB" id="A0A3A2ZAF5"/>
<dbReference type="STRING" id="2070753.A0A3A2ZAF5"/>
<comment type="caution">
    <text evidence="1">The sequence shown here is derived from an EMBL/GenBank/DDBJ whole genome shotgun (WGS) entry which is preliminary data.</text>
</comment>
<sequence length="574" mass="63763">MENLIPKPLRIVKSEQPVRKREYTGLSALSCPQIPRRRSSLRGDWRQRSDESTNSIFTPPLSVSMEHLEVPKIRRRLGRRNGGLRRETEITSHTGDEYEEDVCSAEEQGECQVNGGRKSVLRLLSALGIQSWDSLLTRFLIGSSGNHGDRKLINEPGMHHQNGQATNELHSDTSLTSLSRTSTCHKQTNPIAPRSMPITGVKMSITAINSAIGIEPMSLWATAELSADVGGDGPVNSRWLVPLDVMIILDSVPQAAIGRLRQTVIGTLAVVSNLLNGVDHLAIAFIDRSAVNDFRILLRLGRQTRDSARTAIESFALHQLTTEKVEGADLKKVFRQLSAMLCSSERTAMRHIFFITATPPVSFTMPKIEQGIGFHTMSPDCCFPFDHPAVPMGWHIFYDIRHNDSESLESVLKSKVDKVIEHLRTGLDPGAVTDLKLSFIAGEGCQVQSVLEDGEFTILRPGEKWTIWVQVGVPAASLKREMRTVNKPIPCESLPIMDGLMVQLQEVLRDYSHHDIMQHVMTARLEYQHSLLPPHTTVCLESQCTVTRDAHEVDVASWNFLGESVFGPISRAGS</sequence>
<dbReference type="OrthoDB" id="5596422at2759"/>
<proteinExistence type="predicted"/>
<keyword evidence="2" id="KW-1185">Reference proteome</keyword>
<evidence type="ECO:0000313" key="2">
    <source>
        <dbReference type="Proteomes" id="UP000266188"/>
    </source>
</evidence>
<evidence type="ECO:0000313" key="1">
    <source>
        <dbReference type="EMBL" id="RJE20092.1"/>
    </source>
</evidence>
<name>A0A3A2ZAF5_9EURO</name>
<reference evidence="2" key="1">
    <citation type="submission" date="2017-02" db="EMBL/GenBank/DDBJ databases">
        <authorList>
            <person name="Tafer H."/>
            <person name="Lopandic K."/>
        </authorList>
    </citation>
    <scope>NUCLEOTIDE SEQUENCE [LARGE SCALE GENOMIC DNA]</scope>
    <source>
        <strain evidence="2">CBS 366.77</strain>
    </source>
</reference>
<protein>
    <submittedName>
        <fullName evidence="1">Uncharacterized protein</fullName>
    </submittedName>
</protein>
<gene>
    <name evidence="1" type="ORF">PHISCL_07564</name>
</gene>
<accession>A0A3A2ZAF5</accession>
<dbReference type="EMBL" id="MVGC01000339">
    <property type="protein sequence ID" value="RJE20092.1"/>
    <property type="molecule type" value="Genomic_DNA"/>
</dbReference>
<dbReference type="Proteomes" id="UP000266188">
    <property type="component" value="Unassembled WGS sequence"/>
</dbReference>
<organism evidence="1 2">
    <name type="scientific">Aspergillus sclerotialis</name>
    <dbReference type="NCBI Taxonomy" id="2070753"/>
    <lineage>
        <taxon>Eukaryota</taxon>
        <taxon>Fungi</taxon>
        <taxon>Dikarya</taxon>
        <taxon>Ascomycota</taxon>
        <taxon>Pezizomycotina</taxon>
        <taxon>Eurotiomycetes</taxon>
        <taxon>Eurotiomycetidae</taxon>
        <taxon>Eurotiales</taxon>
        <taxon>Aspergillaceae</taxon>
        <taxon>Aspergillus</taxon>
        <taxon>Aspergillus subgen. Polypaecilum</taxon>
    </lineage>
</organism>